<name>A0A0T6BFN0_9SCAR</name>
<dbReference type="InterPro" id="IPR013087">
    <property type="entry name" value="Znf_C2H2_type"/>
</dbReference>
<dbReference type="EMBL" id="LJIG01000824">
    <property type="protein sequence ID" value="KRT86116.1"/>
    <property type="molecule type" value="Genomic_DNA"/>
</dbReference>
<evidence type="ECO:0000259" key="2">
    <source>
        <dbReference type="PROSITE" id="PS00028"/>
    </source>
</evidence>
<dbReference type="InterPro" id="IPR044288">
    <property type="entry name" value="ZNF598/HEL2"/>
</dbReference>
<protein>
    <recommendedName>
        <fullName evidence="2">C2H2-type domain-containing protein</fullName>
    </recommendedName>
</protein>
<feature type="non-terminal residue" evidence="3">
    <location>
        <position position="1"/>
    </location>
</feature>
<dbReference type="GO" id="GO:0072344">
    <property type="term" value="P:rescue of stalled ribosome"/>
    <property type="evidence" value="ECO:0007669"/>
    <property type="project" value="InterPro"/>
</dbReference>
<dbReference type="InterPro" id="IPR056437">
    <property type="entry name" value="Znf-C2H2_ZNF598/HEL2"/>
</dbReference>
<organism evidence="3 4">
    <name type="scientific">Oryctes borbonicus</name>
    <dbReference type="NCBI Taxonomy" id="1629725"/>
    <lineage>
        <taxon>Eukaryota</taxon>
        <taxon>Metazoa</taxon>
        <taxon>Ecdysozoa</taxon>
        <taxon>Arthropoda</taxon>
        <taxon>Hexapoda</taxon>
        <taxon>Insecta</taxon>
        <taxon>Pterygota</taxon>
        <taxon>Neoptera</taxon>
        <taxon>Endopterygota</taxon>
        <taxon>Coleoptera</taxon>
        <taxon>Polyphaga</taxon>
        <taxon>Scarabaeiformia</taxon>
        <taxon>Scarabaeidae</taxon>
        <taxon>Dynastinae</taxon>
        <taxon>Oryctes</taxon>
    </lineage>
</organism>
<keyword evidence="4" id="KW-1185">Reference proteome</keyword>
<dbReference type="PROSITE" id="PS00028">
    <property type="entry name" value="ZINC_FINGER_C2H2_1"/>
    <property type="match status" value="1"/>
</dbReference>
<dbReference type="GO" id="GO:0016567">
    <property type="term" value="P:protein ubiquitination"/>
    <property type="evidence" value="ECO:0007669"/>
    <property type="project" value="TreeGrafter"/>
</dbReference>
<dbReference type="Proteomes" id="UP000051574">
    <property type="component" value="Unassembled WGS sequence"/>
</dbReference>
<dbReference type="GO" id="GO:0061630">
    <property type="term" value="F:ubiquitin protein ligase activity"/>
    <property type="evidence" value="ECO:0007669"/>
    <property type="project" value="InterPro"/>
</dbReference>
<evidence type="ECO:0000313" key="4">
    <source>
        <dbReference type="Proteomes" id="UP000051574"/>
    </source>
</evidence>
<dbReference type="AlphaFoldDB" id="A0A0T6BFN0"/>
<feature type="non-terminal residue" evidence="3">
    <location>
        <position position="425"/>
    </location>
</feature>
<dbReference type="Pfam" id="PF23230">
    <property type="entry name" value="zf-C2H2_13"/>
    <property type="match status" value="1"/>
</dbReference>
<dbReference type="PANTHER" id="PTHR22938:SF0">
    <property type="entry name" value="E3 UBIQUITIN-PROTEIN LIGASE ZNF598"/>
    <property type="match status" value="1"/>
</dbReference>
<evidence type="ECO:0000256" key="1">
    <source>
        <dbReference type="SAM" id="MobiDB-lite"/>
    </source>
</evidence>
<evidence type="ECO:0000313" key="3">
    <source>
        <dbReference type="EMBL" id="KRT86116.1"/>
    </source>
</evidence>
<reference evidence="3 4" key="1">
    <citation type="submission" date="2015-09" db="EMBL/GenBank/DDBJ databases">
        <title>Draft genome of the scarab beetle Oryctes borbonicus.</title>
        <authorList>
            <person name="Meyer J.M."/>
            <person name="Markov G.V."/>
            <person name="Baskaran P."/>
            <person name="Herrmann M."/>
            <person name="Sommer R.J."/>
            <person name="Roedelsperger C."/>
        </authorList>
    </citation>
    <scope>NUCLEOTIDE SEQUENCE [LARGE SCALE GENOMIC DNA]</scope>
    <source>
        <strain evidence="3">OB123</strain>
        <tissue evidence="3">Whole animal</tissue>
    </source>
</reference>
<feature type="domain" description="C2H2-type" evidence="2">
    <location>
        <begin position="124"/>
        <end position="145"/>
    </location>
</feature>
<sequence length="425" mass="48916">LLQVIFTKEVDLFNNLKHKAERINLQERKIGVLFCSGSIQREYYRLLEHNCPICDNRDRRWPFRTFQELKDHMRKEHELFYCDLCVSNLKIFTFERRCYTRSELAMHRRKGDTDNKSHRGHPLCEFCDVRYMDNDELFRHLRRDHLFCHFCDADGKHQYYNSYADLRRHFKEEHYVCEEGECKNEQFTSVFRTDIDLRAHITNVHSKHMSKSATKQARTLELEFRFRGRRQQQQQQQNYDGEDDLEGAVGYENYNMEPGGNRNGPHQTQKPFVNPMSAADFPSLGNTTEVPQTRATSSVTFTKISSKPFSAEDFPSLGSKPGTARSSNVTITTSSKIGGTKGVVSGKAPEVTIQATRRPQNLQINQQNFPALGGASSSNSTVRFSISNNNQDRPQSSRPNVSIHVSNQADVAITTKITTNPTSTQ</sequence>
<feature type="compositionally biased region" description="Low complexity" evidence="1">
    <location>
        <begin position="414"/>
        <end position="425"/>
    </location>
</feature>
<dbReference type="SMART" id="SM00355">
    <property type="entry name" value="ZnF_C2H2"/>
    <property type="match status" value="4"/>
</dbReference>
<accession>A0A0T6BFN0</accession>
<proteinExistence type="predicted"/>
<dbReference type="GO" id="GO:0043022">
    <property type="term" value="F:ribosome binding"/>
    <property type="evidence" value="ECO:0007669"/>
    <property type="project" value="TreeGrafter"/>
</dbReference>
<comment type="caution">
    <text evidence="3">The sequence shown here is derived from an EMBL/GenBank/DDBJ whole genome shotgun (WGS) entry which is preliminary data.</text>
</comment>
<dbReference type="PANTHER" id="PTHR22938">
    <property type="entry name" value="ZINC FINGER PROTEIN 598"/>
    <property type="match status" value="1"/>
</dbReference>
<gene>
    <name evidence="3" type="ORF">AMK59_849</name>
</gene>
<feature type="compositionally biased region" description="Polar residues" evidence="1">
    <location>
        <begin position="369"/>
        <end position="409"/>
    </location>
</feature>
<feature type="region of interest" description="Disordered" evidence="1">
    <location>
        <begin position="369"/>
        <end position="425"/>
    </location>
</feature>
<dbReference type="OrthoDB" id="3838338at2759"/>